<dbReference type="Proteomes" id="UP000270094">
    <property type="component" value="Unassembled WGS sequence"/>
</dbReference>
<protein>
    <recommendedName>
        <fullName evidence="3">HEAT repeat-containing protein 1</fullName>
    </recommendedName>
</protein>
<keyword evidence="2" id="KW-1185">Reference proteome</keyword>
<dbReference type="OrthoDB" id="5862545at2759"/>
<accession>A0A3P7I2N2</accession>
<feature type="non-terminal residue" evidence="1">
    <location>
        <position position="134"/>
    </location>
</feature>
<proteinExistence type="predicted"/>
<name>A0A3P7I2N2_STRVU</name>
<dbReference type="EMBL" id="UYYB01006246">
    <property type="protein sequence ID" value="VDM67701.1"/>
    <property type="molecule type" value="Genomic_DNA"/>
</dbReference>
<dbReference type="AlphaFoldDB" id="A0A3P7I2N2"/>
<gene>
    <name evidence="1" type="ORF">SVUK_LOCUS2699</name>
</gene>
<sequence length="134" mass="14879">MVVLRAATAVGEGSIAVWSEFVRRLSDGMLASLLPKILIAIQPLLKFSATNNLLDSIFDRKKPLEIEQSEAFERTAMVLLSSEVGDPSRINFHLKRTCSNDSKEHVISSCVRMLLEECDTVGKVVLHKLLNVLD</sequence>
<evidence type="ECO:0008006" key="3">
    <source>
        <dbReference type="Google" id="ProtNLM"/>
    </source>
</evidence>
<organism evidence="1 2">
    <name type="scientific">Strongylus vulgaris</name>
    <name type="common">Blood worm</name>
    <dbReference type="NCBI Taxonomy" id="40348"/>
    <lineage>
        <taxon>Eukaryota</taxon>
        <taxon>Metazoa</taxon>
        <taxon>Ecdysozoa</taxon>
        <taxon>Nematoda</taxon>
        <taxon>Chromadorea</taxon>
        <taxon>Rhabditida</taxon>
        <taxon>Rhabditina</taxon>
        <taxon>Rhabditomorpha</taxon>
        <taxon>Strongyloidea</taxon>
        <taxon>Strongylidae</taxon>
        <taxon>Strongylus</taxon>
    </lineage>
</organism>
<evidence type="ECO:0000313" key="1">
    <source>
        <dbReference type="EMBL" id="VDM67701.1"/>
    </source>
</evidence>
<reference evidence="1 2" key="1">
    <citation type="submission" date="2018-11" db="EMBL/GenBank/DDBJ databases">
        <authorList>
            <consortium name="Pathogen Informatics"/>
        </authorList>
    </citation>
    <scope>NUCLEOTIDE SEQUENCE [LARGE SCALE GENOMIC DNA]</scope>
</reference>
<evidence type="ECO:0000313" key="2">
    <source>
        <dbReference type="Proteomes" id="UP000270094"/>
    </source>
</evidence>